<gene>
    <name evidence="2" type="ORF">BOTBODRAFT_244094</name>
</gene>
<accession>A0A067M520</accession>
<evidence type="ECO:0000256" key="1">
    <source>
        <dbReference type="SAM" id="MobiDB-lite"/>
    </source>
</evidence>
<dbReference type="Proteomes" id="UP000027195">
    <property type="component" value="Unassembled WGS sequence"/>
</dbReference>
<feature type="compositionally biased region" description="Polar residues" evidence="1">
    <location>
        <begin position="74"/>
        <end position="83"/>
    </location>
</feature>
<feature type="region of interest" description="Disordered" evidence="1">
    <location>
        <begin position="28"/>
        <end position="58"/>
    </location>
</feature>
<feature type="region of interest" description="Disordered" evidence="1">
    <location>
        <begin position="74"/>
        <end position="190"/>
    </location>
</feature>
<name>A0A067M520_BOTB1</name>
<feature type="compositionally biased region" description="Low complexity" evidence="1">
    <location>
        <begin position="104"/>
        <end position="118"/>
    </location>
</feature>
<dbReference type="EMBL" id="KL198126">
    <property type="protein sequence ID" value="KDQ06686.1"/>
    <property type="molecule type" value="Genomic_DNA"/>
</dbReference>
<dbReference type="HOGENOM" id="CLU_1427763_0_0_1"/>
<keyword evidence="3" id="KW-1185">Reference proteome</keyword>
<protein>
    <submittedName>
        <fullName evidence="2">Uncharacterized protein</fullName>
    </submittedName>
</protein>
<dbReference type="InParanoid" id="A0A067M520"/>
<dbReference type="AlphaFoldDB" id="A0A067M520"/>
<evidence type="ECO:0000313" key="3">
    <source>
        <dbReference type="Proteomes" id="UP000027195"/>
    </source>
</evidence>
<reference evidence="3" key="1">
    <citation type="journal article" date="2014" name="Proc. Natl. Acad. Sci. U.S.A.">
        <title>Extensive sampling of basidiomycete genomes demonstrates inadequacy of the white-rot/brown-rot paradigm for wood decay fungi.</title>
        <authorList>
            <person name="Riley R."/>
            <person name="Salamov A.A."/>
            <person name="Brown D.W."/>
            <person name="Nagy L.G."/>
            <person name="Floudas D."/>
            <person name="Held B.W."/>
            <person name="Levasseur A."/>
            <person name="Lombard V."/>
            <person name="Morin E."/>
            <person name="Otillar R."/>
            <person name="Lindquist E.A."/>
            <person name="Sun H."/>
            <person name="LaButti K.M."/>
            <person name="Schmutz J."/>
            <person name="Jabbour D."/>
            <person name="Luo H."/>
            <person name="Baker S.E."/>
            <person name="Pisabarro A.G."/>
            <person name="Walton J.D."/>
            <person name="Blanchette R.A."/>
            <person name="Henrissat B."/>
            <person name="Martin F."/>
            <person name="Cullen D."/>
            <person name="Hibbett D.S."/>
            <person name="Grigoriev I.V."/>
        </authorList>
    </citation>
    <scope>NUCLEOTIDE SEQUENCE [LARGE SCALE GENOMIC DNA]</scope>
    <source>
        <strain evidence="3">FD-172 SS1</strain>
    </source>
</reference>
<evidence type="ECO:0000313" key="2">
    <source>
        <dbReference type="EMBL" id="KDQ06686.1"/>
    </source>
</evidence>
<feature type="compositionally biased region" description="Low complexity" evidence="1">
    <location>
        <begin position="47"/>
        <end position="58"/>
    </location>
</feature>
<organism evidence="2 3">
    <name type="scientific">Botryobasidium botryosum (strain FD-172 SS1)</name>
    <dbReference type="NCBI Taxonomy" id="930990"/>
    <lineage>
        <taxon>Eukaryota</taxon>
        <taxon>Fungi</taxon>
        <taxon>Dikarya</taxon>
        <taxon>Basidiomycota</taxon>
        <taxon>Agaricomycotina</taxon>
        <taxon>Agaricomycetes</taxon>
        <taxon>Cantharellales</taxon>
        <taxon>Botryobasidiaceae</taxon>
        <taxon>Botryobasidium</taxon>
    </lineage>
</organism>
<feature type="compositionally biased region" description="Low complexity" evidence="1">
    <location>
        <begin position="128"/>
        <end position="142"/>
    </location>
</feature>
<proteinExistence type="predicted"/>
<feature type="compositionally biased region" description="Low complexity" evidence="1">
    <location>
        <begin position="150"/>
        <end position="190"/>
    </location>
</feature>
<sequence>MESLEGNESRQQAVTAFYQAVPRVQTPAAGPHALRPGVIVKPGGNSQEMQAAEDAQAQHTPLVLWRTPPAYSSLASISEQSGSEGRLGAGASKRPAPAQDGEGAAPVKKPKAAPTATALWAEMRNKMAASKAKADASPSASSQRQGGAIATTATAPALPRRTPSAFGRPPIRSTSTSSSILNSIRPAKKK</sequence>